<evidence type="ECO:0000313" key="1">
    <source>
        <dbReference type="EMBL" id="CAG8853969.1"/>
    </source>
</evidence>
<feature type="non-terminal residue" evidence="1">
    <location>
        <position position="1"/>
    </location>
</feature>
<feature type="non-terminal residue" evidence="1">
    <location>
        <position position="44"/>
    </location>
</feature>
<name>A0ABN7XFG9_GIGMA</name>
<evidence type="ECO:0000313" key="2">
    <source>
        <dbReference type="Proteomes" id="UP000789901"/>
    </source>
</evidence>
<organism evidence="1 2">
    <name type="scientific">Gigaspora margarita</name>
    <dbReference type="NCBI Taxonomy" id="4874"/>
    <lineage>
        <taxon>Eukaryota</taxon>
        <taxon>Fungi</taxon>
        <taxon>Fungi incertae sedis</taxon>
        <taxon>Mucoromycota</taxon>
        <taxon>Glomeromycotina</taxon>
        <taxon>Glomeromycetes</taxon>
        <taxon>Diversisporales</taxon>
        <taxon>Gigasporaceae</taxon>
        <taxon>Gigaspora</taxon>
    </lineage>
</organism>
<dbReference type="Proteomes" id="UP000789901">
    <property type="component" value="Unassembled WGS sequence"/>
</dbReference>
<proteinExistence type="predicted"/>
<keyword evidence="2" id="KW-1185">Reference proteome</keyword>
<sequence length="44" mass="5066">EQASNIHPDIETLLTSEIDQYEKKEINNDIKSKTNLKLILALLQ</sequence>
<gene>
    <name evidence="1" type="ORF">GMARGA_LOCUS42790</name>
</gene>
<reference evidence="1 2" key="1">
    <citation type="submission" date="2021-06" db="EMBL/GenBank/DDBJ databases">
        <authorList>
            <person name="Kallberg Y."/>
            <person name="Tangrot J."/>
            <person name="Rosling A."/>
        </authorList>
    </citation>
    <scope>NUCLEOTIDE SEQUENCE [LARGE SCALE GENOMIC DNA]</scope>
    <source>
        <strain evidence="1 2">120-4 pot B 10/14</strain>
    </source>
</reference>
<protein>
    <submittedName>
        <fullName evidence="1">13526_t:CDS:1</fullName>
    </submittedName>
</protein>
<accession>A0ABN7XFG9</accession>
<dbReference type="EMBL" id="CAJVQB010131544">
    <property type="protein sequence ID" value="CAG8853969.1"/>
    <property type="molecule type" value="Genomic_DNA"/>
</dbReference>
<comment type="caution">
    <text evidence="1">The sequence shown here is derived from an EMBL/GenBank/DDBJ whole genome shotgun (WGS) entry which is preliminary data.</text>
</comment>